<reference evidence="2" key="2">
    <citation type="submission" date="2023-04" db="EMBL/GenBank/DDBJ databases">
        <authorList>
            <person name="Bruccoleri R.E."/>
            <person name="Oakeley E.J."/>
            <person name="Faust A.-M."/>
            <person name="Dessus-Babus S."/>
            <person name="Altorfer M."/>
            <person name="Burckhardt D."/>
            <person name="Oertli M."/>
            <person name="Naumann U."/>
            <person name="Petersen F."/>
            <person name="Wong J."/>
        </authorList>
    </citation>
    <scope>NUCLEOTIDE SEQUENCE</scope>
    <source>
        <strain evidence="2">GSM-AAB239-AS_SAM_17_03QT</strain>
        <tissue evidence="2">Leaf</tissue>
    </source>
</reference>
<protein>
    <submittedName>
        <fullName evidence="2">Uncharacterized protein</fullName>
    </submittedName>
</protein>
<gene>
    <name evidence="2" type="ORF">M6B38_228840</name>
</gene>
<feature type="region of interest" description="Disordered" evidence="1">
    <location>
        <begin position="184"/>
        <end position="289"/>
    </location>
</feature>
<name>A0AAX6DT60_IRIPA</name>
<organism evidence="2 3">
    <name type="scientific">Iris pallida</name>
    <name type="common">Sweet iris</name>
    <dbReference type="NCBI Taxonomy" id="29817"/>
    <lineage>
        <taxon>Eukaryota</taxon>
        <taxon>Viridiplantae</taxon>
        <taxon>Streptophyta</taxon>
        <taxon>Embryophyta</taxon>
        <taxon>Tracheophyta</taxon>
        <taxon>Spermatophyta</taxon>
        <taxon>Magnoliopsida</taxon>
        <taxon>Liliopsida</taxon>
        <taxon>Asparagales</taxon>
        <taxon>Iridaceae</taxon>
        <taxon>Iridoideae</taxon>
        <taxon>Irideae</taxon>
        <taxon>Iris</taxon>
    </lineage>
</organism>
<dbReference type="Proteomes" id="UP001140949">
    <property type="component" value="Unassembled WGS sequence"/>
</dbReference>
<keyword evidence="3" id="KW-1185">Reference proteome</keyword>
<dbReference type="EMBL" id="JANAVB010042020">
    <property type="protein sequence ID" value="KAJ6795002.1"/>
    <property type="molecule type" value="Genomic_DNA"/>
</dbReference>
<dbReference type="PANTHER" id="PTHR34567">
    <property type="entry name" value="FK506-BINDING-LIKE PROTEIN"/>
    <property type="match status" value="1"/>
</dbReference>
<accession>A0AAX6DT60</accession>
<feature type="region of interest" description="Disordered" evidence="1">
    <location>
        <begin position="337"/>
        <end position="362"/>
    </location>
</feature>
<feature type="compositionally biased region" description="Polar residues" evidence="1">
    <location>
        <begin position="193"/>
        <end position="205"/>
    </location>
</feature>
<feature type="region of interest" description="Disordered" evidence="1">
    <location>
        <begin position="1"/>
        <end position="28"/>
    </location>
</feature>
<dbReference type="AlphaFoldDB" id="A0AAX6DT60"/>
<proteinExistence type="predicted"/>
<evidence type="ECO:0000313" key="3">
    <source>
        <dbReference type="Proteomes" id="UP001140949"/>
    </source>
</evidence>
<comment type="caution">
    <text evidence="2">The sequence shown here is derived from an EMBL/GenBank/DDBJ whole genome shotgun (WGS) entry which is preliminary data.</text>
</comment>
<dbReference type="PANTHER" id="PTHR34567:SF3">
    <property type="entry name" value="FK506-BINDING-LIKE PROTEIN"/>
    <property type="match status" value="1"/>
</dbReference>
<evidence type="ECO:0000256" key="1">
    <source>
        <dbReference type="SAM" id="MobiDB-lite"/>
    </source>
</evidence>
<feature type="compositionally biased region" description="Polar residues" evidence="1">
    <location>
        <begin position="230"/>
        <end position="264"/>
    </location>
</feature>
<reference evidence="2" key="1">
    <citation type="journal article" date="2023" name="GigaByte">
        <title>Genome assembly of the bearded iris, Iris pallida Lam.</title>
        <authorList>
            <person name="Bruccoleri R.E."/>
            <person name="Oakeley E.J."/>
            <person name="Faust A.M.E."/>
            <person name="Altorfer M."/>
            <person name="Dessus-Babus S."/>
            <person name="Burckhardt D."/>
            <person name="Oertli M."/>
            <person name="Naumann U."/>
            <person name="Petersen F."/>
            <person name="Wong J."/>
        </authorList>
    </citation>
    <scope>NUCLEOTIDE SEQUENCE</scope>
    <source>
        <strain evidence="2">GSM-AAB239-AS_SAM_17_03QT</strain>
    </source>
</reference>
<sequence length="362" mass="41192">MDGGWRSWEGHSRPHKYGRPPHAPGTWHSSVPQWEKKFCSTVCMVPWGKICAAKASLSAHKNVVDWDDSAALEAFQNAKARYWAEINRFPCDIPLPDPDIYIDKVDYEAVIDPKLVEDLEKRPPPPDVDTNTSVTWDSFIYANKPVPVTGWGDAEDANTAEHRSIHTTNWDAFLEKQTSSVKATGWGDADFNQPRNADTSNNHNSGWGDGAAQDYSWGGGGNYNSQNNGRDTSWGHSDNWNNEQGNYNSWNNERGTSWGHSDNWNNEQGRRNGRKRNGGNYGTRFPKSRHQMNYQANNYQTNNDNWKDCRERYMSDNHYEKTMHAGQPMAVRQWKSKHSCGPMNHKNPAESGGGWSWEKSIL</sequence>
<evidence type="ECO:0000313" key="2">
    <source>
        <dbReference type="EMBL" id="KAJ6795002.1"/>
    </source>
</evidence>